<dbReference type="CDD" id="cd12148">
    <property type="entry name" value="fungal_TF_MHR"/>
    <property type="match status" value="1"/>
</dbReference>
<dbReference type="GO" id="GO:0005634">
    <property type="term" value="C:nucleus"/>
    <property type="evidence" value="ECO:0007669"/>
    <property type="project" value="UniProtKB-SubCell"/>
</dbReference>
<evidence type="ECO:0000313" key="8">
    <source>
        <dbReference type="Proteomes" id="UP000775872"/>
    </source>
</evidence>
<dbReference type="GO" id="GO:0000981">
    <property type="term" value="F:DNA-binding transcription factor activity, RNA polymerase II-specific"/>
    <property type="evidence" value="ECO:0007669"/>
    <property type="project" value="TreeGrafter"/>
</dbReference>
<keyword evidence="4" id="KW-0804">Transcription</keyword>
<dbReference type="Proteomes" id="UP000775872">
    <property type="component" value="Unassembled WGS sequence"/>
</dbReference>
<evidence type="ECO:0000256" key="2">
    <source>
        <dbReference type="ARBA" id="ARBA00023015"/>
    </source>
</evidence>
<sequence length="566" mass="63930">MYHPFRGRWVREVGDWGTALTFAEACHRLNKLCVPSSPTKRRGPKSHGASRPNPTSARLEKKLDDLMSLMRLQQAPINLPSVSPRLQEAGHDDDDGNETSPTLTNNTPTAFQPDTYADEPSLEEAEAAFRRFRDEMVPLCPYVCIPNEWDATTLRQQYPFLWLSIMSVASLSTKTRYSLGRQVKNIVVQKIVADGTRSVDMLLGVLTFLCWIHLLPMDKLFGSMASQIAVSLIQDLGLNMTPPEYPSKVGQLLNGKGFGLLPQIRKERTMEDRRALIGAYIITSMTCHAFRSADGLSWSTYLDECLNYVSQNSTAPHDHILITQAKMQLMINRLRSAYRGSSSVQVPTIYSDALRAELESLLTLTDGVSNIFDNNSMMRLYHFSMLLVHESLLNKSPLSHDKDTRIFEDYQRVVNSLRSWLDLYFSIPMDHLRFLPSSNYSQLYYVTVFIYRITALKVPTWNSLLKEVGAELVPVLDRVIQRFEQAALSMPDSETDQAFLLGIHKFSALKAVFKSEFGSGIDGESGMSLLPQDILMGMSDADFSPFLMDPAMFSTMQGIFDDIPWQ</sequence>
<keyword evidence="5" id="KW-0539">Nucleus</keyword>
<comment type="subcellular location">
    <subcellularLocation>
        <location evidence="1">Nucleus</location>
    </subcellularLocation>
</comment>
<dbReference type="PANTHER" id="PTHR31845">
    <property type="entry name" value="FINGER DOMAIN PROTEIN, PUTATIVE-RELATED"/>
    <property type="match status" value="1"/>
</dbReference>
<name>A0A9N9ZGK7_9HYPO</name>
<dbReference type="InterPro" id="IPR051089">
    <property type="entry name" value="prtT"/>
</dbReference>
<keyword evidence="3" id="KW-0238">DNA-binding</keyword>
<feature type="region of interest" description="Disordered" evidence="6">
    <location>
        <begin position="34"/>
        <end position="57"/>
    </location>
</feature>
<evidence type="ECO:0000256" key="5">
    <source>
        <dbReference type="ARBA" id="ARBA00023242"/>
    </source>
</evidence>
<evidence type="ECO:0000313" key="7">
    <source>
        <dbReference type="EMBL" id="CAH0054988.1"/>
    </source>
</evidence>
<gene>
    <name evidence="7" type="ORF">CSOL1703_00016889</name>
</gene>
<accession>A0A9N9ZGK7</accession>
<dbReference type="AlphaFoldDB" id="A0A9N9ZGK7"/>
<reference evidence="7 8" key="2">
    <citation type="submission" date="2021-10" db="EMBL/GenBank/DDBJ databases">
        <authorList>
            <person name="Piombo E."/>
        </authorList>
    </citation>
    <scope>NUCLEOTIDE SEQUENCE [LARGE SCALE GENOMIC DNA]</scope>
</reference>
<protein>
    <submittedName>
        <fullName evidence="7">Uncharacterized protein</fullName>
    </submittedName>
</protein>
<evidence type="ECO:0000256" key="6">
    <source>
        <dbReference type="SAM" id="MobiDB-lite"/>
    </source>
</evidence>
<evidence type="ECO:0000256" key="1">
    <source>
        <dbReference type="ARBA" id="ARBA00004123"/>
    </source>
</evidence>
<evidence type="ECO:0000256" key="4">
    <source>
        <dbReference type="ARBA" id="ARBA00023163"/>
    </source>
</evidence>
<dbReference type="EMBL" id="CABFOC020000053">
    <property type="protein sequence ID" value="CAH0054988.1"/>
    <property type="molecule type" value="Genomic_DNA"/>
</dbReference>
<evidence type="ECO:0000256" key="3">
    <source>
        <dbReference type="ARBA" id="ARBA00023125"/>
    </source>
</evidence>
<dbReference type="OrthoDB" id="1600564at2759"/>
<dbReference type="GO" id="GO:0000976">
    <property type="term" value="F:transcription cis-regulatory region binding"/>
    <property type="evidence" value="ECO:0007669"/>
    <property type="project" value="TreeGrafter"/>
</dbReference>
<feature type="compositionally biased region" description="Polar residues" evidence="6">
    <location>
        <begin position="98"/>
        <end position="112"/>
    </location>
</feature>
<reference evidence="8" key="1">
    <citation type="submission" date="2019-06" db="EMBL/GenBank/DDBJ databases">
        <authorList>
            <person name="Broberg M."/>
        </authorList>
    </citation>
    <scope>NUCLEOTIDE SEQUENCE [LARGE SCALE GENOMIC DNA]</scope>
</reference>
<feature type="region of interest" description="Disordered" evidence="6">
    <location>
        <begin position="79"/>
        <end position="117"/>
    </location>
</feature>
<organism evidence="7 8">
    <name type="scientific">Clonostachys solani</name>
    <dbReference type="NCBI Taxonomy" id="160281"/>
    <lineage>
        <taxon>Eukaryota</taxon>
        <taxon>Fungi</taxon>
        <taxon>Dikarya</taxon>
        <taxon>Ascomycota</taxon>
        <taxon>Pezizomycotina</taxon>
        <taxon>Sordariomycetes</taxon>
        <taxon>Hypocreomycetidae</taxon>
        <taxon>Hypocreales</taxon>
        <taxon>Bionectriaceae</taxon>
        <taxon>Clonostachys</taxon>
    </lineage>
</organism>
<keyword evidence="8" id="KW-1185">Reference proteome</keyword>
<proteinExistence type="predicted"/>
<dbReference type="PANTHER" id="PTHR31845:SF32">
    <property type="entry name" value="MISCELLANEOUS ZN(II)2CYS6 TRANSCRIPTION FACTOR (EUROFUNG)-RELATED"/>
    <property type="match status" value="1"/>
</dbReference>
<comment type="caution">
    <text evidence="7">The sequence shown here is derived from an EMBL/GenBank/DDBJ whole genome shotgun (WGS) entry which is preliminary data.</text>
</comment>
<keyword evidence="2" id="KW-0805">Transcription regulation</keyword>